<dbReference type="HOGENOM" id="CLU_2411227_0_0_11"/>
<evidence type="ECO:0000313" key="2">
    <source>
        <dbReference type="EMBL" id="ABG98988.1"/>
    </source>
</evidence>
<evidence type="ECO:0000313" key="3">
    <source>
        <dbReference type="Proteomes" id="UP000008710"/>
    </source>
</evidence>
<proteinExistence type="predicted"/>
<feature type="region of interest" description="Disordered" evidence="1">
    <location>
        <begin position="1"/>
        <end position="92"/>
    </location>
</feature>
<dbReference type="EMBL" id="CP000431">
    <property type="protein sequence ID" value="ABG98988.1"/>
    <property type="molecule type" value="Genomic_DNA"/>
</dbReference>
<dbReference type="KEGG" id="rha:RHA1_ro07224"/>
<organism evidence="2 3">
    <name type="scientific">Rhodococcus jostii (strain RHA1)</name>
    <dbReference type="NCBI Taxonomy" id="101510"/>
    <lineage>
        <taxon>Bacteria</taxon>
        <taxon>Bacillati</taxon>
        <taxon>Actinomycetota</taxon>
        <taxon>Actinomycetes</taxon>
        <taxon>Mycobacteriales</taxon>
        <taxon>Nocardiaceae</taxon>
        <taxon>Rhodococcus</taxon>
    </lineage>
</organism>
<protein>
    <submittedName>
        <fullName evidence="2">Uncharacterized protein</fullName>
    </submittedName>
</protein>
<dbReference type="AlphaFoldDB" id="Q0S0E8"/>
<feature type="compositionally biased region" description="Basic and acidic residues" evidence="1">
    <location>
        <begin position="20"/>
        <end position="36"/>
    </location>
</feature>
<dbReference type="Proteomes" id="UP000008710">
    <property type="component" value="Chromosome"/>
</dbReference>
<evidence type="ECO:0000256" key="1">
    <source>
        <dbReference type="SAM" id="MobiDB-lite"/>
    </source>
</evidence>
<accession>Q0S0E8</accession>
<name>Q0S0E8_RHOJR</name>
<feature type="compositionally biased region" description="Basic and acidic residues" evidence="1">
    <location>
        <begin position="55"/>
        <end position="64"/>
    </location>
</feature>
<gene>
    <name evidence="2" type="ordered locus">RHA1_ro07224</name>
</gene>
<sequence>MVNANCRGTVDPGPVMPGPIHERRAPSQSETTRDRPPCSPSRRLPRRGRFVQEWCVDRRVDPSARRRRPTAGGDSVSTAAQRTDRTTMPAPP</sequence>
<reference evidence="3" key="1">
    <citation type="journal article" date="2006" name="Proc. Natl. Acad. Sci. U.S.A.">
        <title>The complete genome of Rhodococcus sp. RHA1 provides insights into a catabolic powerhouse.</title>
        <authorList>
            <person name="McLeod M.P."/>
            <person name="Warren R.L."/>
            <person name="Hsiao W.W.L."/>
            <person name="Araki N."/>
            <person name="Myhre M."/>
            <person name="Fernandes C."/>
            <person name="Miyazawa D."/>
            <person name="Wong W."/>
            <person name="Lillquist A.L."/>
            <person name="Wang D."/>
            <person name="Dosanjh M."/>
            <person name="Hara H."/>
            <person name="Petrescu A."/>
            <person name="Morin R.D."/>
            <person name="Yang G."/>
            <person name="Stott J.M."/>
            <person name="Schein J.E."/>
            <person name="Shin H."/>
            <person name="Smailus D."/>
            <person name="Siddiqui A.S."/>
            <person name="Marra M.A."/>
            <person name="Jones S.J.M."/>
            <person name="Holt R."/>
            <person name="Brinkman F.S.L."/>
            <person name="Miyauchi K."/>
            <person name="Fukuda M."/>
            <person name="Davies J.E."/>
            <person name="Mohn W.W."/>
            <person name="Eltis L.D."/>
        </authorList>
    </citation>
    <scope>NUCLEOTIDE SEQUENCE [LARGE SCALE GENOMIC DNA]</scope>
    <source>
        <strain evidence="3">RHA1</strain>
    </source>
</reference>